<protein>
    <submittedName>
        <fullName evidence="1">Uncharacterized protein</fullName>
    </submittedName>
</protein>
<organism evidence="1 2">
    <name type="scientific">Sulfobacillus harzensis</name>
    <dbReference type="NCBI Taxonomy" id="2729629"/>
    <lineage>
        <taxon>Bacteria</taxon>
        <taxon>Bacillati</taxon>
        <taxon>Bacillota</taxon>
        <taxon>Clostridia</taxon>
        <taxon>Eubacteriales</taxon>
        <taxon>Clostridiales Family XVII. Incertae Sedis</taxon>
        <taxon>Sulfobacillus</taxon>
    </lineage>
</organism>
<gene>
    <name evidence="1" type="ORF">HIJ39_21470</name>
</gene>
<dbReference type="Proteomes" id="UP000533476">
    <property type="component" value="Unassembled WGS sequence"/>
</dbReference>
<comment type="caution">
    <text evidence="1">The sequence shown here is derived from an EMBL/GenBank/DDBJ whole genome shotgun (WGS) entry which is preliminary data.</text>
</comment>
<evidence type="ECO:0000313" key="1">
    <source>
        <dbReference type="EMBL" id="NMP24880.1"/>
    </source>
</evidence>
<dbReference type="AlphaFoldDB" id="A0A7Y0L7Y6"/>
<dbReference type="InterPro" id="IPR041025">
    <property type="entry name" value="HNH_repeat"/>
</dbReference>
<proteinExistence type="predicted"/>
<dbReference type="Pfam" id="PF18780">
    <property type="entry name" value="HNH_repeat"/>
    <property type="match status" value="1"/>
</dbReference>
<dbReference type="EMBL" id="JABBVZ010000168">
    <property type="protein sequence ID" value="NMP24880.1"/>
    <property type="molecule type" value="Genomic_DNA"/>
</dbReference>
<reference evidence="1 2" key="1">
    <citation type="submission" date="2020-04" db="EMBL/GenBank/DDBJ databases">
        <authorList>
            <person name="Zhang R."/>
            <person name="Schippers A."/>
        </authorList>
    </citation>
    <scope>NUCLEOTIDE SEQUENCE [LARGE SCALE GENOMIC DNA]</scope>
    <source>
        <strain evidence="1 2">DSM 109850</strain>
    </source>
</reference>
<sequence length="193" mass="21780">MRHLWSQDLVIAAIRERDCNGLPLNSQALLEEDPNLLAAGRRYFKSWPNALAAAGLPRPVRAYGRQRPHGYWTVDRLVEEIQSRAQRGEPLNASAVQRDNNPLIAAATYHFGSWSEALRVAGYDPDAIRRNRHHSPQTVKAEIQELLNRHADLRVNSVRVQNAALLWAARKYFGTWAQAVACTRETANANQPD</sequence>
<name>A0A7Y0L7Y6_9FIRM</name>
<evidence type="ECO:0000313" key="2">
    <source>
        <dbReference type="Proteomes" id="UP000533476"/>
    </source>
</evidence>
<dbReference type="RefSeq" id="WP_169103085.1">
    <property type="nucleotide sequence ID" value="NZ_JABBVZ010000168.1"/>
</dbReference>
<accession>A0A7Y0L7Y6</accession>
<keyword evidence="2" id="KW-1185">Reference proteome</keyword>